<keyword evidence="5" id="KW-0808">Transferase</keyword>
<keyword evidence="13" id="KW-1185">Reference proteome</keyword>
<dbReference type="UniPathway" id="UPA00143"/>
<gene>
    <name evidence="12" type="ORF">C2E21_8972</name>
</gene>
<dbReference type="PROSITE" id="PS50213">
    <property type="entry name" value="FAS1"/>
    <property type="match status" value="1"/>
</dbReference>
<evidence type="ECO:0000256" key="8">
    <source>
        <dbReference type="PROSITE-ProRule" id="PRU00221"/>
    </source>
</evidence>
<dbReference type="SUPFAM" id="SSF82153">
    <property type="entry name" value="FAS1 domain"/>
    <property type="match status" value="1"/>
</dbReference>
<dbReference type="PROSITE" id="PS50294">
    <property type="entry name" value="WD_REPEATS_REGION"/>
    <property type="match status" value="7"/>
</dbReference>
<dbReference type="SMART" id="SM00554">
    <property type="entry name" value="FAS1"/>
    <property type="match status" value="1"/>
</dbReference>
<feature type="region of interest" description="Disordered" evidence="9">
    <location>
        <begin position="1"/>
        <end position="33"/>
    </location>
</feature>
<dbReference type="GO" id="GO:0016567">
    <property type="term" value="P:protein ubiquitination"/>
    <property type="evidence" value="ECO:0007669"/>
    <property type="project" value="UniProtKB-UniPathway"/>
</dbReference>
<dbReference type="InterPro" id="IPR011047">
    <property type="entry name" value="Quinoprotein_ADH-like_sf"/>
</dbReference>
<dbReference type="STRING" id="3076.A0A2P6TD47"/>
<dbReference type="PANTHER" id="PTHR19848:SF8">
    <property type="entry name" value="F-BOX AND WD REPEAT DOMAIN CONTAINING 7"/>
    <property type="match status" value="1"/>
</dbReference>
<evidence type="ECO:0000256" key="9">
    <source>
        <dbReference type="SAM" id="MobiDB-lite"/>
    </source>
</evidence>
<evidence type="ECO:0000313" key="12">
    <source>
        <dbReference type="EMBL" id="PRW20571.1"/>
    </source>
</evidence>
<evidence type="ECO:0000256" key="1">
    <source>
        <dbReference type="ARBA" id="ARBA00000900"/>
    </source>
</evidence>
<dbReference type="CDD" id="cd00200">
    <property type="entry name" value="WD40"/>
    <property type="match status" value="1"/>
</dbReference>
<dbReference type="OrthoDB" id="674604at2759"/>
<feature type="repeat" description="WD" evidence="8">
    <location>
        <begin position="298"/>
        <end position="337"/>
    </location>
</feature>
<keyword evidence="7" id="KW-0833">Ubl conjugation pathway</keyword>
<dbReference type="SMART" id="SM00320">
    <property type="entry name" value="WD40"/>
    <property type="match status" value="8"/>
</dbReference>
<feature type="repeat" description="WD" evidence="8">
    <location>
        <begin position="258"/>
        <end position="297"/>
    </location>
</feature>
<dbReference type="InterPro" id="IPR013083">
    <property type="entry name" value="Znf_RING/FYVE/PHD"/>
</dbReference>
<dbReference type="InterPro" id="IPR015943">
    <property type="entry name" value="WD40/YVTN_repeat-like_dom_sf"/>
</dbReference>
<protein>
    <recommendedName>
        <fullName evidence="3">RING-type E3 ubiquitin transferase</fullName>
        <ecNumber evidence="3">2.3.2.27</ecNumber>
    </recommendedName>
</protein>
<comment type="caution">
    <text evidence="12">The sequence shown here is derived from an EMBL/GenBank/DDBJ whole genome shotgun (WGS) entry which is preliminary data.</text>
</comment>
<reference evidence="12 13" key="1">
    <citation type="journal article" date="2018" name="Plant J.">
        <title>Genome sequences of Chlorella sorokiniana UTEX 1602 and Micractinium conductrix SAG 241.80: implications to maltose excretion by a green alga.</title>
        <authorList>
            <person name="Arriola M.B."/>
            <person name="Velmurugan N."/>
            <person name="Zhang Y."/>
            <person name="Plunkett M.H."/>
            <person name="Hondzo H."/>
            <person name="Barney B.M."/>
        </authorList>
    </citation>
    <scope>NUCLEOTIDE SEQUENCE [LARGE SCALE GENOMIC DNA]</scope>
    <source>
        <strain evidence="13">UTEX 1602</strain>
    </source>
</reference>
<evidence type="ECO:0000256" key="6">
    <source>
        <dbReference type="ARBA" id="ARBA00022737"/>
    </source>
</evidence>
<name>A0A2P6TD47_CHLSO</name>
<evidence type="ECO:0000256" key="2">
    <source>
        <dbReference type="ARBA" id="ARBA00004906"/>
    </source>
</evidence>
<dbReference type="CDD" id="cd16664">
    <property type="entry name" value="RING-Ubox_PUB"/>
    <property type="match status" value="1"/>
</dbReference>
<dbReference type="SMART" id="SM00504">
    <property type="entry name" value="Ubox"/>
    <property type="match status" value="1"/>
</dbReference>
<dbReference type="Gene3D" id="2.130.10.10">
    <property type="entry name" value="YVTN repeat-like/Quinoprotein amine dehydrogenase"/>
    <property type="match status" value="2"/>
</dbReference>
<dbReference type="EC" id="2.3.2.27" evidence="3"/>
<dbReference type="InterPro" id="IPR045210">
    <property type="entry name" value="RING-Ubox_PUB"/>
</dbReference>
<dbReference type="GO" id="GO:0061630">
    <property type="term" value="F:ubiquitin protein ligase activity"/>
    <property type="evidence" value="ECO:0007669"/>
    <property type="project" value="UniProtKB-EC"/>
</dbReference>
<accession>A0A2P6TD47</accession>
<dbReference type="PRINTS" id="PR00320">
    <property type="entry name" value="GPROTEINBRPT"/>
</dbReference>
<keyword evidence="6" id="KW-0677">Repeat</keyword>
<dbReference type="Pfam" id="PF00400">
    <property type="entry name" value="WD40"/>
    <property type="match status" value="8"/>
</dbReference>
<feature type="repeat" description="WD" evidence="8">
    <location>
        <begin position="138"/>
        <end position="177"/>
    </location>
</feature>
<dbReference type="FunFam" id="3.30.40.10:FF:000442">
    <property type="entry name" value="RING-type E3 ubiquitin transferase"/>
    <property type="match status" value="1"/>
</dbReference>
<keyword evidence="4 8" id="KW-0853">WD repeat</keyword>
<evidence type="ECO:0000256" key="5">
    <source>
        <dbReference type="ARBA" id="ARBA00022679"/>
    </source>
</evidence>
<dbReference type="Pfam" id="PF04564">
    <property type="entry name" value="U-box"/>
    <property type="match status" value="1"/>
</dbReference>
<evidence type="ECO:0000259" key="11">
    <source>
        <dbReference type="PROSITE" id="PS51698"/>
    </source>
</evidence>
<feature type="repeat" description="WD" evidence="8">
    <location>
        <begin position="178"/>
        <end position="217"/>
    </location>
</feature>
<feature type="repeat" description="WD" evidence="8">
    <location>
        <begin position="338"/>
        <end position="377"/>
    </location>
</feature>
<dbReference type="Pfam" id="PF02469">
    <property type="entry name" value="Fasciclin"/>
    <property type="match status" value="1"/>
</dbReference>
<proteinExistence type="predicted"/>
<dbReference type="EMBL" id="LHPG02000023">
    <property type="protein sequence ID" value="PRW20571.1"/>
    <property type="molecule type" value="Genomic_DNA"/>
</dbReference>
<dbReference type="PANTHER" id="PTHR19848">
    <property type="entry name" value="WD40 REPEAT PROTEIN"/>
    <property type="match status" value="1"/>
</dbReference>
<dbReference type="InterPro" id="IPR001680">
    <property type="entry name" value="WD40_rpt"/>
</dbReference>
<dbReference type="InterPro" id="IPR003613">
    <property type="entry name" value="Ubox_domain"/>
</dbReference>
<dbReference type="AlphaFoldDB" id="A0A2P6TD47"/>
<organism evidence="12 13">
    <name type="scientific">Chlorella sorokiniana</name>
    <name type="common">Freshwater green alga</name>
    <dbReference type="NCBI Taxonomy" id="3076"/>
    <lineage>
        <taxon>Eukaryota</taxon>
        <taxon>Viridiplantae</taxon>
        <taxon>Chlorophyta</taxon>
        <taxon>core chlorophytes</taxon>
        <taxon>Trebouxiophyceae</taxon>
        <taxon>Chlorellales</taxon>
        <taxon>Chlorellaceae</taxon>
        <taxon>Chlorella clade</taxon>
        <taxon>Chlorella</taxon>
    </lineage>
</organism>
<comment type="pathway">
    <text evidence="2">Protein modification; protein ubiquitination.</text>
</comment>
<dbReference type="InterPro" id="IPR019775">
    <property type="entry name" value="WD40_repeat_CS"/>
</dbReference>
<dbReference type="InterPro" id="IPR036378">
    <property type="entry name" value="FAS1_dom_sf"/>
</dbReference>
<evidence type="ECO:0000259" key="10">
    <source>
        <dbReference type="PROSITE" id="PS50213"/>
    </source>
</evidence>
<dbReference type="Gene3D" id="3.30.40.10">
    <property type="entry name" value="Zinc/RING finger domain, C3HC4 (zinc finger)"/>
    <property type="match status" value="1"/>
</dbReference>
<dbReference type="SUPFAM" id="SSF57850">
    <property type="entry name" value="RING/U-box"/>
    <property type="match status" value="1"/>
</dbReference>
<feature type="domain" description="U-box" evidence="11">
    <location>
        <begin position="39"/>
        <end position="113"/>
    </location>
</feature>
<evidence type="ECO:0000256" key="7">
    <source>
        <dbReference type="ARBA" id="ARBA00022786"/>
    </source>
</evidence>
<feature type="repeat" description="WD" evidence="8">
    <location>
        <begin position="418"/>
        <end position="448"/>
    </location>
</feature>
<dbReference type="InterPro" id="IPR000782">
    <property type="entry name" value="FAS1_domain"/>
</dbReference>
<feature type="repeat" description="WD" evidence="8">
    <location>
        <begin position="218"/>
        <end position="257"/>
    </location>
</feature>
<feature type="repeat" description="WD" evidence="8">
    <location>
        <begin position="378"/>
        <end position="417"/>
    </location>
</feature>
<sequence>MPTQPAASPAAPQAAPGSGAAAPGGLAAETSVQSLDGKPIPTSFVCPVSMEIMSDPVILATGHTYDRASIERWLAQGHKTCPVTGMRLRHLELTPNFALRSAILDWAAANGVKLPERVTPPSPQPVFKWEEGRAGNILHGHTEIIWAIEVHGDRVYTASADKTVRVWDLNSKRCVQVLESHTRPVLSLAVCGNRLFSGSYDYSIRVWNLDTLQREKTLTGHTDAVRALTVAGNKVFSASYDGTLKVWDAENLTCLATLTGHQGPVRTLVGCGDKVFSGSYDKTVRVWDVHTHRCLATLVGHNGAVRALAATDSVVFSGSDDTTIRAWDANTLTCLRTLEGHEDNVRVLAVGHNCLFSGSWDKTVRVWSADTLTCTKVLEGHNEAVLALAVGDLFMASGSYDTTIRFWDLASWQCVRKAEGHDDAVRVLAAADGSVVVSGAYDGAVGIWPTLGGPSQTRPLEPAAMVRAAPLLLLALVCGAAARELHGMDKMGAMADGAKNVAGATVGAVGGVAGAVGDAMQAGFEGLKGIHEAKISGIREMVEAKISAARQVFHHGDGMRKLQGMDNKMGAMVDGAKDVAGATVGAVGGVAGAMGKAVVAGVQGVKGIHEAKVSGLRDIVDAKISAARQVFGHGDQAGVSTPTAVPAQCMSAADVLSKAGKFSVLLAAAQAAGLGAALSDRSLRATLFAPTDRAFALLLADLDVSAEKLLARPELLQKILKYHVLPAPVVAANLDDGKQYATLLSAELPQTSELQKQVKAVQAAFDHKGKKNETTPEDGKLTIDTLKVIDLKKHTAQWKITVVASASSAEVIQADVQAGCPTVVHIIDAVLIPGLETEASSSAYATASANASS</sequence>
<feature type="domain" description="FAS1" evidence="10">
    <location>
        <begin position="649"/>
        <end position="831"/>
    </location>
</feature>
<dbReference type="PROSITE" id="PS00678">
    <property type="entry name" value="WD_REPEATS_1"/>
    <property type="match status" value="5"/>
</dbReference>
<dbReference type="InterPro" id="IPR020472">
    <property type="entry name" value="WD40_PAC1"/>
</dbReference>
<dbReference type="Gene3D" id="2.30.180.10">
    <property type="entry name" value="FAS1 domain"/>
    <property type="match status" value="1"/>
</dbReference>
<dbReference type="SUPFAM" id="SSF50998">
    <property type="entry name" value="Quinoprotein alcohol dehydrogenase-like"/>
    <property type="match status" value="1"/>
</dbReference>
<dbReference type="PROSITE" id="PS51698">
    <property type="entry name" value="U_BOX"/>
    <property type="match status" value="1"/>
</dbReference>
<dbReference type="PROSITE" id="PS50082">
    <property type="entry name" value="WD_REPEATS_2"/>
    <property type="match status" value="8"/>
</dbReference>
<dbReference type="Proteomes" id="UP000239899">
    <property type="component" value="Unassembled WGS sequence"/>
</dbReference>
<feature type="compositionally biased region" description="Low complexity" evidence="9">
    <location>
        <begin position="1"/>
        <end position="28"/>
    </location>
</feature>
<evidence type="ECO:0000256" key="3">
    <source>
        <dbReference type="ARBA" id="ARBA00012483"/>
    </source>
</evidence>
<evidence type="ECO:0000313" key="13">
    <source>
        <dbReference type="Proteomes" id="UP000239899"/>
    </source>
</evidence>
<comment type="catalytic activity">
    <reaction evidence="1">
        <text>S-ubiquitinyl-[E2 ubiquitin-conjugating enzyme]-L-cysteine + [acceptor protein]-L-lysine = [E2 ubiquitin-conjugating enzyme]-L-cysteine + N(6)-ubiquitinyl-[acceptor protein]-L-lysine.</text>
        <dbReference type="EC" id="2.3.2.27"/>
    </reaction>
</comment>
<evidence type="ECO:0000256" key="4">
    <source>
        <dbReference type="ARBA" id="ARBA00022574"/>
    </source>
</evidence>